<feature type="transmembrane region" description="Helical" evidence="1">
    <location>
        <begin position="12"/>
        <end position="31"/>
    </location>
</feature>
<dbReference type="Gene3D" id="3.90.550.50">
    <property type="match status" value="1"/>
</dbReference>
<reference evidence="2 3" key="1">
    <citation type="submission" date="2024-04" db="EMBL/GenBank/DDBJ databases">
        <title>Tritrichomonas musculus Genome.</title>
        <authorList>
            <person name="Alves-Ferreira E."/>
            <person name="Grigg M."/>
            <person name="Lorenzi H."/>
            <person name="Galac M."/>
        </authorList>
    </citation>
    <scope>NUCLEOTIDE SEQUENCE [LARGE SCALE GENOMIC DNA]</scope>
    <source>
        <strain evidence="2 3">EAF2021</strain>
    </source>
</reference>
<name>A0ABR2KSN7_9EUKA</name>
<dbReference type="EMBL" id="JAPFFF010000003">
    <property type="protein sequence ID" value="KAK8894026.1"/>
    <property type="molecule type" value="Genomic_DNA"/>
</dbReference>
<keyword evidence="1" id="KW-1133">Transmembrane helix</keyword>
<proteinExistence type="predicted"/>
<keyword evidence="1" id="KW-0472">Membrane</keyword>
<evidence type="ECO:0000256" key="1">
    <source>
        <dbReference type="SAM" id="Phobius"/>
    </source>
</evidence>
<evidence type="ECO:0000313" key="2">
    <source>
        <dbReference type="EMBL" id="KAK8894026.1"/>
    </source>
</evidence>
<organism evidence="2 3">
    <name type="scientific">Tritrichomonas musculus</name>
    <dbReference type="NCBI Taxonomy" id="1915356"/>
    <lineage>
        <taxon>Eukaryota</taxon>
        <taxon>Metamonada</taxon>
        <taxon>Parabasalia</taxon>
        <taxon>Tritrichomonadida</taxon>
        <taxon>Tritrichomonadidae</taxon>
        <taxon>Tritrichomonas</taxon>
    </lineage>
</organism>
<keyword evidence="1" id="KW-0812">Transmembrane</keyword>
<protein>
    <submittedName>
        <fullName evidence="2">Uncharacterized protein</fullName>
    </submittedName>
</protein>
<sequence length="667" mass="78928">MEVKKQKHINILQVVFVIISFLMIFVGYFSLSFTPQCYFYLNSHFLDRNSLYLASRTWMDQILIKLGIFQIQMISLPNHKVDKLYPHIDSNCTAVYNGKLNLPCIDTEIYHHFINRHPQLNWLYISNTLNHVNFKNLLRYIKLMEQFADPKKHIIFKSHVSDHQISDISGWLVSRAFSQYIVDNNISFEKIAQISEGGFSHSAHTRLLSKMFNSTNYFDNPFMTDKICGNCEIQPLESCPNQDLYRASDFITTGMRFFPKTMHKFSRQMNSFSSTIFLYNVDQKTFNICLNTHLYKYHKLDLNEIRKNTPPLEKIKKPIIEGNENKGFIPKYTDLIMSKYEFYNFNQSNVTRCVIFYLVTVQASSRIQEIVKMVQNMEFYKNRTFDFVFIFGKEGPSANFTMPYVTTPCHEVRDGPYGLSCKNDFLKRVFLDQFKNVPWFFRAADDTFLDLDNFNRYLDKIEKIIDPIKHIVLKFLVTEYFKNIEYSCGGVGWIMSRRLVEFLYQNNVSMVEFSRFSHELQDDTAIAHIAWSLFNSSLYFNEHFIVDMICAECNTLYKEKNDKFIKRCPPNVHVTKASDIMFFHSIGYTPSRVYFFNNRKRFNPNLSLLYIPSKFLFHLCIANEDQLDTIDNFDFKKTTPKISTVNTTRILRPDDYKNYYFATRKLI</sequence>
<comment type="caution">
    <text evidence="2">The sequence shown here is derived from an EMBL/GenBank/DDBJ whole genome shotgun (WGS) entry which is preliminary data.</text>
</comment>
<dbReference type="Proteomes" id="UP001470230">
    <property type="component" value="Unassembled WGS sequence"/>
</dbReference>
<keyword evidence="3" id="KW-1185">Reference proteome</keyword>
<evidence type="ECO:0000313" key="3">
    <source>
        <dbReference type="Proteomes" id="UP001470230"/>
    </source>
</evidence>
<accession>A0ABR2KSN7</accession>
<gene>
    <name evidence="2" type="ORF">M9Y10_022458</name>
</gene>